<dbReference type="PROSITE" id="PS51708">
    <property type="entry name" value="CHAD"/>
    <property type="match status" value="1"/>
</dbReference>
<dbReference type="SUPFAM" id="SSF55154">
    <property type="entry name" value="CYTH-like phosphatases"/>
    <property type="match status" value="1"/>
</dbReference>
<evidence type="ECO:0000259" key="1">
    <source>
        <dbReference type="PROSITE" id="PS51708"/>
    </source>
</evidence>
<dbReference type="PANTHER" id="PTHR39569">
    <property type="entry name" value="INORGANIC TRIPHOSPHATASE"/>
    <property type="match status" value="1"/>
</dbReference>
<dbReference type="Pfam" id="PF05235">
    <property type="entry name" value="CHAD"/>
    <property type="match status" value="1"/>
</dbReference>
<gene>
    <name evidence="2" type="ORF">AKG39_01100</name>
</gene>
<dbReference type="AlphaFoldDB" id="A0A0L6U4A5"/>
<dbReference type="PANTHER" id="PTHR39569:SF1">
    <property type="entry name" value="INORGANIC TRIPHOSPHATASE"/>
    <property type="match status" value="1"/>
</dbReference>
<evidence type="ECO:0000313" key="2">
    <source>
        <dbReference type="EMBL" id="KNZ43331.1"/>
    </source>
</evidence>
<name>A0A0L6U4A5_9FIRM</name>
<sequence length="497" mass="58076">MSDNIVRVLKFRLNDPSQLDQIMEELIQFEISEVTQPSTQNFEVTYFDTKNRGLHHAGYVYGISRSDDHWRATVKYSGVSENSNFVKKAQEWNIEIKSPIPDINYFRDTPIFYDLKKAQKNKELNPIFKTSFKRKKINLLYANNSWIEIAGDIGEISANGLSEPLSEIKLELKIGSMLEMLRLGTAIVKKNILFMENRTKHYRGFVLLGLNEKNDKKNTLNLNPKEKITWAIVKIMVFDIHEIMNAQENLLAQPEDPECVHQLRVKVRRLRAIFTFFSPLFNQDDYSGKKEVLGKIGLAFSGVREYDVLLEQIETITQNSIIPTNEFLNLKKELEAKRKEELNKMTDYLKTNQLLAVLLDLWVWLLEDPWMDTELLDLSIKKYAKIQLGEWSNDINKKLKKMDMKDQKSIHKVRIKSKRLRYVLEQLKSVLGDESKNSIIKFEKLQDDLGFFHDVYINRLLLEKIIEESDSANLCYEAGMISGWQTNQGNTRMNKYL</sequence>
<dbReference type="GO" id="GO:0050355">
    <property type="term" value="F:inorganic triphosphate phosphatase activity"/>
    <property type="evidence" value="ECO:0007669"/>
    <property type="project" value="InterPro"/>
</dbReference>
<dbReference type="Gene3D" id="1.40.20.10">
    <property type="entry name" value="CHAD domain"/>
    <property type="match status" value="1"/>
</dbReference>
<dbReference type="OrthoDB" id="3034217at2"/>
<dbReference type="Proteomes" id="UP000036873">
    <property type="component" value="Unassembled WGS sequence"/>
</dbReference>
<protein>
    <recommendedName>
        <fullName evidence="1">CHAD domain-containing protein</fullName>
    </recommendedName>
</protein>
<dbReference type="InterPro" id="IPR038186">
    <property type="entry name" value="CHAD_dom_sf"/>
</dbReference>
<dbReference type="InterPro" id="IPR039013">
    <property type="entry name" value="YgiF"/>
</dbReference>
<keyword evidence="3" id="KW-1185">Reference proteome</keyword>
<proteinExistence type="predicted"/>
<accession>A0A0L6U4A5</accession>
<feature type="domain" description="CHAD" evidence="1">
    <location>
        <begin position="225"/>
        <end position="497"/>
    </location>
</feature>
<dbReference type="SMART" id="SM00880">
    <property type="entry name" value="CHAD"/>
    <property type="match status" value="1"/>
</dbReference>
<comment type="caution">
    <text evidence="2">The sequence shown here is derived from an EMBL/GenBank/DDBJ whole genome shotgun (WGS) entry which is preliminary data.</text>
</comment>
<evidence type="ECO:0000313" key="3">
    <source>
        <dbReference type="Proteomes" id="UP000036873"/>
    </source>
</evidence>
<dbReference type="InterPro" id="IPR007899">
    <property type="entry name" value="CHAD_dom"/>
</dbReference>
<dbReference type="Gene3D" id="2.40.320.10">
    <property type="entry name" value="Hypothetical Protein Pfu-838710-001"/>
    <property type="match status" value="1"/>
</dbReference>
<dbReference type="InterPro" id="IPR033469">
    <property type="entry name" value="CYTH-like_dom_sf"/>
</dbReference>
<organism evidence="2 3">
    <name type="scientific">Acetobacterium bakii</name>
    <dbReference type="NCBI Taxonomy" id="52689"/>
    <lineage>
        <taxon>Bacteria</taxon>
        <taxon>Bacillati</taxon>
        <taxon>Bacillota</taxon>
        <taxon>Clostridia</taxon>
        <taxon>Eubacteriales</taxon>
        <taxon>Eubacteriaceae</taxon>
        <taxon>Acetobacterium</taxon>
    </lineage>
</organism>
<reference evidence="3" key="1">
    <citation type="submission" date="2015-07" db="EMBL/GenBank/DDBJ databases">
        <title>Draft genome sequence of Acetobacterium bakii DSM 8293, a potential psychrophilic chemical producer through syngas fermentation.</title>
        <authorList>
            <person name="Song Y."/>
            <person name="Hwang S."/>
            <person name="Cho B.-K."/>
        </authorList>
    </citation>
    <scope>NUCLEOTIDE SEQUENCE [LARGE SCALE GENOMIC DNA]</scope>
    <source>
        <strain evidence="3">DSM 8239</strain>
    </source>
</reference>
<dbReference type="GO" id="GO:0046872">
    <property type="term" value="F:metal ion binding"/>
    <property type="evidence" value="ECO:0007669"/>
    <property type="project" value="TreeGrafter"/>
</dbReference>
<dbReference type="RefSeq" id="WP_050738517.1">
    <property type="nucleotide sequence ID" value="NZ_LGYO01000004.1"/>
</dbReference>
<dbReference type="EMBL" id="LGYO01000004">
    <property type="protein sequence ID" value="KNZ43331.1"/>
    <property type="molecule type" value="Genomic_DNA"/>
</dbReference>